<dbReference type="OrthoDB" id="5344815at2759"/>
<dbReference type="Proteomes" id="UP000799764">
    <property type="component" value="Unassembled WGS sequence"/>
</dbReference>
<protein>
    <submittedName>
        <fullName evidence="1">Uncharacterized protein</fullName>
    </submittedName>
</protein>
<organism evidence="1 2">
    <name type="scientific">Karstenula rhodostoma CBS 690.94</name>
    <dbReference type="NCBI Taxonomy" id="1392251"/>
    <lineage>
        <taxon>Eukaryota</taxon>
        <taxon>Fungi</taxon>
        <taxon>Dikarya</taxon>
        <taxon>Ascomycota</taxon>
        <taxon>Pezizomycotina</taxon>
        <taxon>Dothideomycetes</taxon>
        <taxon>Pleosporomycetidae</taxon>
        <taxon>Pleosporales</taxon>
        <taxon>Massarineae</taxon>
        <taxon>Didymosphaeriaceae</taxon>
        <taxon>Karstenula</taxon>
    </lineage>
</organism>
<accession>A0A9P4U8W5</accession>
<proteinExistence type="predicted"/>
<dbReference type="AlphaFoldDB" id="A0A9P4U8W5"/>
<sequence length="216" mass="24675">MNPATKIIDTCRSPTHRLTNNTLRNPFRDRRHRRTMSSTRLDKRGVTDYFDPHSFYRFHHTNRANEDLRIIDGTDDVDMLKFNTSSSENWQIYYQQGRWFIRPYASSVEGSWKDYQLALMQDEKGNVGRLPKLVKRSGEQGQQWTFAQVDDGSGGFGYKISNGLLGNTSFLALTGDGGPPGMQSSKEGTVWDMQVNRQAGDPSMDNSYDDVEKFAV</sequence>
<dbReference type="EMBL" id="MU001507">
    <property type="protein sequence ID" value="KAF2440603.1"/>
    <property type="molecule type" value="Genomic_DNA"/>
</dbReference>
<comment type="caution">
    <text evidence="1">The sequence shown here is derived from an EMBL/GenBank/DDBJ whole genome shotgun (WGS) entry which is preliminary data.</text>
</comment>
<gene>
    <name evidence="1" type="ORF">P171DRAFT_104068</name>
</gene>
<keyword evidence="2" id="KW-1185">Reference proteome</keyword>
<name>A0A9P4U8W5_9PLEO</name>
<reference evidence="1" key="1">
    <citation type="journal article" date="2020" name="Stud. Mycol.">
        <title>101 Dothideomycetes genomes: a test case for predicting lifestyles and emergence of pathogens.</title>
        <authorList>
            <person name="Haridas S."/>
            <person name="Albert R."/>
            <person name="Binder M."/>
            <person name="Bloem J."/>
            <person name="Labutti K."/>
            <person name="Salamov A."/>
            <person name="Andreopoulos B."/>
            <person name="Baker S."/>
            <person name="Barry K."/>
            <person name="Bills G."/>
            <person name="Bluhm B."/>
            <person name="Cannon C."/>
            <person name="Castanera R."/>
            <person name="Culley D."/>
            <person name="Daum C."/>
            <person name="Ezra D."/>
            <person name="Gonzalez J."/>
            <person name="Henrissat B."/>
            <person name="Kuo A."/>
            <person name="Liang C."/>
            <person name="Lipzen A."/>
            <person name="Lutzoni F."/>
            <person name="Magnuson J."/>
            <person name="Mondo S."/>
            <person name="Nolan M."/>
            <person name="Ohm R."/>
            <person name="Pangilinan J."/>
            <person name="Park H.-J."/>
            <person name="Ramirez L."/>
            <person name="Alfaro M."/>
            <person name="Sun H."/>
            <person name="Tritt A."/>
            <person name="Yoshinaga Y."/>
            <person name="Zwiers L.-H."/>
            <person name="Turgeon B."/>
            <person name="Goodwin S."/>
            <person name="Spatafora J."/>
            <person name="Crous P."/>
            <person name="Grigoriev I."/>
        </authorList>
    </citation>
    <scope>NUCLEOTIDE SEQUENCE</scope>
    <source>
        <strain evidence="1">CBS 690.94</strain>
    </source>
</reference>
<evidence type="ECO:0000313" key="1">
    <source>
        <dbReference type="EMBL" id="KAF2440603.1"/>
    </source>
</evidence>
<evidence type="ECO:0000313" key="2">
    <source>
        <dbReference type="Proteomes" id="UP000799764"/>
    </source>
</evidence>